<keyword evidence="4" id="KW-1185">Reference proteome</keyword>
<dbReference type="EMBL" id="WJBH02000001">
    <property type="protein sequence ID" value="KAI9565405.1"/>
    <property type="molecule type" value="Genomic_DNA"/>
</dbReference>
<dbReference type="Gene3D" id="3.30.1370.10">
    <property type="entry name" value="K Homology domain, type 1"/>
    <property type="match status" value="1"/>
</dbReference>
<organism evidence="3 4">
    <name type="scientific">Daphnia sinensis</name>
    <dbReference type="NCBI Taxonomy" id="1820382"/>
    <lineage>
        <taxon>Eukaryota</taxon>
        <taxon>Metazoa</taxon>
        <taxon>Ecdysozoa</taxon>
        <taxon>Arthropoda</taxon>
        <taxon>Crustacea</taxon>
        <taxon>Branchiopoda</taxon>
        <taxon>Diplostraca</taxon>
        <taxon>Cladocera</taxon>
        <taxon>Anomopoda</taxon>
        <taxon>Daphniidae</taxon>
        <taxon>Daphnia</taxon>
        <taxon>Daphnia similis group</taxon>
    </lineage>
</organism>
<dbReference type="SUPFAM" id="SSF54791">
    <property type="entry name" value="Eukaryotic type KH-domain (KH-domain type I)"/>
    <property type="match status" value="1"/>
</dbReference>
<evidence type="ECO:0000256" key="1">
    <source>
        <dbReference type="PROSITE-ProRule" id="PRU00117"/>
    </source>
</evidence>
<dbReference type="InterPro" id="IPR004087">
    <property type="entry name" value="KH_dom"/>
</dbReference>
<dbReference type="SMART" id="SM00322">
    <property type="entry name" value="KH"/>
    <property type="match status" value="1"/>
</dbReference>
<name>A0AAD5LMF7_9CRUS</name>
<proteinExistence type="predicted"/>
<reference evidence="3 4" key="1">
    <citation type="submission" date="2022-05" db="EMBL/GenBank/DDBJ databases">
        <title>A multi-omics perspective on studying reproductive biology in Daphnia sinensis.</title>
        <authorList>
            <person name="Jia J."/>
        </authorList>
    </citation>
    <scope>NUCLEOTIDE SEQUENCE [LARGE SCALE GENOMIC DNA]</scope>
    <source>
        <strain evidence="3 4">WSL</strain>
    </source>
</reference>
<feature type="domain" description="K Homology" evidence="2">
    <location>
        <begin position="70"/>
        <end position="141"/>
    </location>
</feature>
<accession>A0AAD5LMF7</accession>
<sequence>MDIRYRNHGIQGYTIILDSSGGLQAEITPKQEHVEELKPVASPPAKQEALPSVKSCDFKIINAVVEQELPGCYQLLNIASQHYGQIIGKEGKNVKAFQEAHGVKVAVTPPRGPQSQIRVLITQGNNEERRNVAKQIVESLPSIVEIHFASLGRLTPLRKKQLWPRYFVDIVEDQPNNKCVLRGKLGSCLRLFKEQKV</sequence>
<dbReference type="PROSITE" id="PS50084">
    <property type="entry name" value="KH_TYPE_1"/>
    <property type="match status" value="1"/>
</dbReference>
<evidence type="ECO:0000259" key="2">
    <source>
        <dbReference type="SMART" id="SM00322"/>
    </source>
</evidence>
<dbReference type="InterPro" id="IPR036612">
    <property type="entry name" value="KH_dom_type_1_sf"/>
</dbReference>
<gene>
    <name evidence="3" type="ORF">GHT06_009197</name>
</gene>
<evidence type="ECO:0000313" key="3">
    <source>
        <dbReference type="EMBL" id="KAI9565405.1"/>
    </source>
</evidence>
<dbReference type="GO" id="GO:0010468">
    <property type="term" value="P:regulation of gene expression"/>
    <property type="evidence" value="ECO:0007669"/>
    <property type="project" value="UniProtKB-ARBA"/>
</dbReference>
<dbReference type="Pfam" id="PF00013">
    <property type="entry name" value="KH_1"/>
    <property type="match status" value="1"/>
</dbReference>
<dbReference type="InterPro" id="IPR004088">
    <property type="entry name" value="KH_dom_type_1"/>
</dbReference>
<dbReference type="Proteomes" id="UP000820818">
    <property type="component" value="Linkage Group LG1"/>
</dbReference>
<evidence type="ECO:0000313" key="4">
    <source>
        <dbReference type="Proteomes" id="UP000820818"/>
    </source>
</evidence>
<comment type="caution">
    <text evidence="3">The sequence shown here is derived from an EMBL/GenBank/DDBJ whole genome shotgun (WGS) entry which is preliminary data.</text>
</comment>
<dbReference type="AlphaFoldDB" id="A0AAD5LMF7"/>
<keyword evidence="1" id="KW-0694">RNA-binding</keyword>
<protein>
    <recommendedName>
        <fullName evidence="2">K Homology domain-containing protein</fullName>
    </recommendedName>
</protein>
<dbReference type="GO" id="GO:0003723">
    <property type="term" value="F:RNA binding"/>
    <property type="evidence" value="ECO:0007669"/>
    <property type="project" value="UniProtKB-UniRule"/>
</dbReference>